<evidence type="ECO:0000313" key="3">
    <source>
        <dbReference type="Proteomes" id="UP001295423"/>
    </source>
</evidence>
<feature type="compositionally biased region" description="Low complexity" evidence="1">
    <location>
        <begin position="402"/>
        <end position="415"/>
    </location>
</feature>
<keyword evidence="3" id="KW-1185">Reference proteome</keyword>
<protein>
    <submittedName>
        <fullName evidence="2">Uncharacterized protein</fullName>
    </submittedName>
</protein>
<feature type="compositionally biased region" description="Polar residues" evidence="1">
    <location>
        <begin position="97"/>
        <end position="111"/>
    </location>
</feature>
<dbReference type="AlphaFoldDB" id="A0AAD2CEU9"/>
<feature type="compositionally biased region" description="Basic and acidic residues" evidence="1">
    <location>
        <begin position="148"/>
        <end position="169"/>
    </location>
</feature>
<feature type="region of interest" description="Disordered" evidence="1">
    <location>
        <begin position="394"/>
        <end position="433"/>
    </location>
</feature>
<comment type="caution">
    <text evidence="2">The sequence shown here is derived from an EMBL/GenBank/DDBJ whole genome shotgun (WGS) entry which is preliminary data.</text>
</comment>
<feature type="compositionally biased region" description="Polar residues" evidence="1">
    <location>
        <begin position="316"/>
        <end position="329"/>
    </location>
</feature>
<feature type="compositionally biased region" description="Basic and acidic residues" evidence="1">
    <location>
        <begin position="54"/>
        <end position="69"/>
    </location>
</feature>
<feature type="compositionally biased region" description="Acidic residues" evidence="1">
    <location>
        <begin position="214"/>
        <end position="228"/>
    </location>
</feature>
<feature type="compositionally biased region" description="Low complexity" evidence="1">
    <location>
        <begin position="537"/>
        <end position="548"/>
    </location>
</feature>
<sequence length="574" mass="64299">MIRRMEYDDASDSSSNECSEAFIIDCESCDSSVSSISMYDLDDLSSSSEEEDDHKEGIRNRNKTEKKNPCVDLGLTHMNYDHQRRTRKTKPEKRNTVESNTGESNAESNTAVAYELRPRKRRSGTRRGGRRSDSKEPSQNNASIRSHSSIDKEKMLPEEDRPSHEKRPSMSEMIMRDMVSSLDKGMLQDEPAQEKRPSMSEMVMQDMISRGLFDDEDEESSEDEDDSVESDHDEVVTAAVDDDSDCWSESLRADLKSPKSQHTTKKLASSVLPSSTVGVTWPNLRRSMTPEQRQLGISDHGTIHDMDSDGDSSMDNTMYSGGSSSTSLEYDSGRESSKSSAESESESSFEQESLTNHSLSSRIASMILLSPIRRSQSSHGQSLPETLQQLENNEEVPALEESPSSSHSSIIQSTSNRRDSYRSVSSAEVTAKRNQVQNKLEQLDAHMLKVFGKQSAPELSETTRNMIRDHLTGSSNQYTKTKDIIMTAANGYRISNKSIRRESQLYHIGTSHSATSLSFQASSRHQDTMLNHLLQNTSSKSTSDLSSLEAKRSNAELSRRKLREAFHTRLSFTG</sequence>
<accession>A0AAD2CEU9</accession>
<gene>
    <name evidence="2" type="ORF">CYCCA115_LOCUS1802</name>
</gene>
<feature type="compositionally biased region" description="Polar residues" evidence="1">
    <location>
        <begin position="422"/>
        <end position="433"/>
    </location>
</feature>
<feature type="region of interest" description="Disordered" evidence="1">
    <location>
        <begin position="537"/>
        <end position="557"/>
    </location>
</feature>
<proteinExistence type="predicted"/>
<feature type="region of interest" description="Disordered" evidence="1">
    <location>
        <begin position="40"/>
        <end position="356"/>
    </location>
</feature>
<dbReference type="EMBL" id="CAKOGP040000102">
    <property type="protein sequence ID" value="CAJ1929948.1"/>
    <property type="molecule type" value="Genomic_DNA"/>
</dbReference>
<name>A0AAD2CEU9_9STRA</name>
<evidence type="ECO:0000313" key="2">
    <source>
        <dbReference type="EMBL" id="CAJ1929948.1"/>
    </source>
</evidence>
<feature type="compositionally biased region" description="Basic residues" evidence="1">
    <location>
        <begin position="118"/>
        <end position="129"/>
    </location>
</feature>
<dbReference type="Proteomes" id="UP001295423">
    <property type="component" value="Unassembled WGS sequence"/>
</dbReference>
<evidence type="ECO:0000256" key="1">
    <source>
        <dbReference type="SAM" id="MobiDB-lite"/>
    </source>
</evidence>
<feature type="compositionally biased region" description="Polar residues" evidence="1">
    <location>
        <begin position="137"/>
        <end position="147"/>
    </location>
</feature>
<reference evidence="2" key="1">
    <citation type="submission" date="2023-08" db="EMBL/GenBank/DDBJ databases">
        <authorList>
            <person name="Audoor S."/>
            <person name="Bilcke G."/>
        </authorList>
    </citation>
    <scope>NUCLEOTIDE SEQUENCE</scope>
</reference>
<feature type="compositionally biased region" description="Acidic residues" evidence="1">
    <location>
        <begin position="40"/>
        <end position="53"/>
    </location>
</feature>
<organism evidence="2 3">
    <name type="scientific">Cylindrotheca closterium</name>
    <dbReference type="NCBI Taxonomy" id="2856"/>
    <lineage>
        <taxon>Eukaryota</taxon>
        <taxon>Sar</taxon>
        <taxon>Stramenopiles</taxon>
        <taxon>Ochrophyta</taxon>
        <taxon>Bacillariophyta</taxon>
        <taxon>Bacillariophyceae</taxon>
        <taxon>Bacillariophycidae</taxon>
        <taxon>Bacillariales</taxon>
        <taxon>Bacillariaceae</taxon>
        <taxon>Cylindrotheca</taxon>
    </lineage>
</organism>